<evidence type="ECO:0000313" key="3">
    <source>
        <dbReference type="Proteomes" id="UP000431401"/>
    </source>
</evidence>
<proteinExistence type="predicted"/>
<protein>
    <submittedName>
        <fullName evidence="2">Uncharacterized protein</fullName>
    </submittedName>
</protein>
<sequence length="29" mass="3082">MIAPMASELRPRNDTRVLPGEGADGGRTI</sequence>
<comment type="caution">
    <text evidence="2">The sequence shown here is derived from an EMBL/GenBank/DDBJ whole genome shotgun (WGS) entry which is preliminary data.</text>
</comment>
<dbReference type="EMBL" id="WEGI01000011">
    <property type="protein sequence ID" value="MQY29568.1"/>
    <property type="molecule type" value="Genomic_DNA"/>
</dbReference>
<dbReference type="Proteomes" id="UP000431401">
    <property type="component" value="Unassembled WGS sequence"/>
</dbReference>
<evidence type="ECO:0000313" key="2">
    <source>
        <dbReference type="EMBL" id="MQY29568.1"/>
    </source>
</evidence>
<accession>A0A7K0DVH1</accession>
<reference evidence="2 3" key="1">
    <citation type="submission" date="2019-10" db="EMBL/GenBank/DDBJ databases">
        <title>Nocardia macrotermitis sp. nov. and Nocardia aurantia sp. nov., isolated from the gut of fungus growing-termite Macrotermes natalensis.</title>
        <authorList>
            <person name="Benndorf R."/>
            <person name="Schwitalla J."/>
            <person name="Martin K."/>
            <person name="De Beer W."/>
            <person name="Kaster A.-K."/>
            <person name="Vollmers J."/>
            <person name="Poulsen M."/>
            <person name="Beemelmanns C."/>
        </authorList>
    </citation>
    <scope>NUCLEOTIDE SEQUENCE [LARGE SCALE GENOMIC DNA]</scope>
    <source>
        <strain evidence="2 3">RB56</strain>
    </source>
</reference>
<evidence type="ECO:0000256" key="1">
    <source>
        <dbReference type="SAM" id="MobiDB-lite"/>
    </source>
</evidence>
<dbReference type="AlphaFoldDB" id="A0A7K0DVH1"/>
<feature type="region of interest" description="Disordered" evidence="1">
    <location>
        <begin position="1"/>
        <end position="29"/>
    </location>
</feature>
<gene>
    <name evidence="2" type="ORF">NRB56_51590</name>
</gene>
<organism evidence="2 3">
    <name type="scientific">Nocardia aurantia</name>
    <dbReference type="NCBI Taxonomy" id="2585199"/>
    <lineage>
        <taxon>Bacteria</taxon>
        <taxon>Bacillati</taxon>
        <taxon>Actinomycetota</taxon>
        <taxon>Actinomycetes</taxon>
        <taxon>Mycobacteriales</taxon>
        <taxon>Nocardiaceae</taxon>
        <taxon>Nocardia</taxon>
    </lineage>
</organism>
<keyword evidence="3" id="KW-1185">Reference proteome</keyword>
<name>A0A7K0DVH1_9NOCA</name>